<organism evidence="1 2">
    <name type="scientific">Lysobacter capsici AZ78</name>
    <dbReference type="NCBI Taxonomy" id="1444315"/>
    <lineage>
        <taxon>Bacteria</taxon>
        <taxon>Pseudomonadati</taxon>
        <taxon>Pseudomonadota</taxon>
        <taxon>Gammaproteobacteria</taxon>
        <taxon>Lysobacterales</taxon>
        <taxon>Lysobacteraceae</taxon>
        <taxon>Lysobacter</taxon>
    </lineage>
</organism>
<keyword evidence="2" id="KW-1185">Reference proteome</keyword>
<proteinExistence type="predicted"/>
<sequence>MALALAVVQRCVSQLIDLDRPQTASVTAPVEIDTSSIDLTIALSRLAEAMGDARDHPDDTNQGKRLQTLRLAAVAARLAAITRSPDQAPVYAQLLAEIQSPV</sequence>
<evidence type="ECO:0000313" key="2">
    <source>
        <dbReference type="Proteomes" id="UP000023435"/>
    </source>
</evidence>
<name>A0A108U6S2_9GAMM</name>
<accession>A0A108U6S2</accession>
<evidence type="ECO:0000313" key="1">
    <source>
        <dbReference type="EMBL" id="KWS03595.1"/>
    </source>
</evidence>
<dbReference type="RefSeq" id="WP_051547827.1">
    <property type="nucleotide sequence ID" value="NZ_JAJA02000001.1"/>
</dbReference>
<dbReference type="EMBL" id="JAJA02000001">
    <property type="protein sequence ID" value="KWS03595.1"/>
    <property type="molecule type" value="Genomic_DNA"/>
</dbReference>
<gene>
    <name evidence="1" type="ORF">AZ78_1143</name>
</gene>
<comment type="caution">
    <text evidence="1">The sequence shown here is derived from an EMBL/GenBank/DDBJ whole genome shotgun (WGS) entry which is preliminary data.</text>
</comment>
<dbReference type="Proteomes" id="UP000023435">
    <property type="component" value="Unassembled WGS sequence"/>
</dbReference>
<dbReference type="AlphaFoldDB" id="A0A108U6S2"/>
<protein>
    <submittedName>
        <fullName evidence="1">Uncharacterized protein</fullName>
    </submittedName>
</protein>
<reference evidence="1 2" key="1">
    <citation type="journal article" date="2014" name="Genome Announc.">
        <title>Draft Genome Sequence of Lysobacter capsici AZ78, a Bacterium Antagonistic to Plant-Pathogenic Oomycetes.</title>
        <authorList>
            <person name="Puopolo G."/>
            <person name="Sonego P."/>
            <person name="Engelen K."/>
            <person name="Pertot I."/>
        </authorList>
    </citation>
    <scope>NUCLEOTIDE SEQUENCE [LARGE SCALE GENOMIC DNA]</scope>
    <source>
        <strain evidence="1 2">AZ78</strain>
    </source>
</reference>